<dbReference type="Proteomes" id="UP000030753">
    <property type="component" value="Unassembled WGS sequence"/>
</dbReference>
<sequence length="70" mass="7932">MALRVHVRYDDLERKMGEGDLQDEMATACDESNAKSQAFDEWKSVASNEDWEGILAEELLIGVRIVNSNM</sequence>
<dbReference type="HOGENOM" id="CLU_203388_0_0_1"/>
<proteinExistence type="predicted"/>
<evidence type="ECO:0000313" key="2">
    <source>
        <dbReference type="Proteomes" id="UP000030753"/>
    </source>
</evidence>
<accession>W9HPH4</accession>
<reference evidence="1 2" key="1">
    <citation type="submission" date="2011-06" db="EMBL/GenBank/DDBJ databases">
        <title>The Genome Sequence of Fusarium oxysporum FOSC 3-a.</title>
        <authorList>
            <consortium name="The Broad Institute Genome Sequencing Platform"/>
            <person name="Ma L.-J."/>
            <person name="Gale L.R."/>
            <person name="Schwartz D.C."/>
            <person name="Zhou S."/>
            <person name="Corby-Kistler H."/>
            <person name="Young S.K."/>
            <person name="Zeng Q."/>
            <person name="Gargeya S."/>
            <person name="Fitzgerald M."/>
            <person name="Haas B."/>
            <person name="Abouelleil A."/>
            <person name="Alvarado L."/>
            <person name="Arachchi H.M."/>
            <person name="Berlin A."/>
            <person name="Brown A."/>
            <person name="Chapman S.B."/>
            <person name="Chen Z."/>
            <person name="Dunbar C."/>
            <person name="Freedman E."/>
            <person name="Gearin G."/>
            <person name="Gellesch M."/>
            <person name="Goldberg J."/>
            <person name="Griggs A."/>
            <person name="Gujja S."/>
            <person name="Heiman D."/>
            <person name="Howarth C."/>
            <person name="Larson L."/>
            <person name="Lui A."/>
            <person name="MacDonald P.J.P."/>
            <person name="Mehta T."/>
            <person name="Montmayeur A."/>
            <person name="Murphy C."/>
            <person name="Neiman D."/>
            <person name="Pearson M."/>
            <person name="Priest M."/>
            <person name="Roberts A."/>
            <person name="Saif S."/>
            <person name="Shea T."/>
            <person name="Shenoy N."/>
            <person name="Sisk P."/>
            <person name="Stolte C."/>
            <person name="Sykes S."/>
            <person name="Wortman J."/>
            <person name="Nusbaum C."/>
            <person name="Birren B."/>
        </authorList>
    </citation>
    <scope>NUCLEOTIDE SEQUENCE [LARGE SCALE GENOMIC DNA]</scope>
    <source>
        <strain evidence="2">FOSC 3-a</strain>
    </source>
</reference>
<dbReference type="AlphaFoldDB" id="W9HPH4"/>
<name>W9HPH4_FUSOX</name>
<evidence type="ECO:0000313" key="1">
    <source>
        <dbReference type="EMBL" id="EWY82880.1"/>
    </source>
</evidence>
<gene>
    <name evidence="1" type="ORF">FOYG_14965</name>
</gene>
<dbReference type="EMBL" id="JH717848">
    <property type="protein sequence ID" value="EWY82880.1"/>
    <property type="molecule type" value="Genomic_DNA"/>
</dbReference>
<protein>
    <submittedName>
        <fullName evidence="1">Uncharacterized protein</fullName>
    </submittedName>
</protein>
<organism evidence="1 2">
    <name type="scientific">Fusarium oxysporum NRRL 32931</name>
    <dbReference type="NCBI Taxonomy" id="660029"/>
    <lineage>
        <taxon>Eukaryota</taxon>
        <taxon>Fungi</taxon>
        <taxon>Dikarya</taxon>
        <taxon>Ascomycota</taxon>
        <taxon>Pezizomycotina</taxon>
        <taxon>Sordariomycetes</taxon>
        <taxon>Hypocreomycetidae</taxon>
        <taxon>Hypocreales</taxon>
        <taxon>Nectriaceae</taxon>
        <taxon>Fusarium</taxon>
        <taxon>Fusarium oxysporum species complex</taxon>
    </lineage>
</organism>